<dbReference type="AlphaFoldDB" id="R7QNS6"/>
<dbReference type="STRING" id="2769.R7QNS6"/>
<dbReference type="InterPro" id="IPR001204">
    <property type="entry name" value="Phos_transporter"/>
</dbReference>
<feature type="transmembrane region" description="Helical" evidence="7">
    <location>
        <begin position="64"/>
        <end position="81"/>
    </location>
</feature>
<reference evidence="9" key="1">
    <citation type="journal article" date="2013" name="Proc. Natl. Acad. Sci. U.S.A.">
        <title>Genome structure and metabolic features in the red seaweed Chondrus crispus shed light on evolution of the Archaeplastida.</title>
        <authorList>
            <person name="Collen J."/>
            <person name="Porcel B."/>
            <person name="Carre W."/>
            <person name="Ball S.G."/>
            <person name="Chaparro C."/>
            <person name="Tonon T."/>
            <person name="Barbeyron T."/>
            <person name="Michel G."/>
            <person name="Noel B."/>
            <person name="Valentin K."/>
            <person name="Elias M."/>
            <person name="Artiguenave F."/>
            <person name="Arun A."/>
            <person name="Aury J.M."/>
            <person name="Barbosa-Neto J.F."/>
            <person name="Bothwell J.H."/>
            <person name="Bouget F.Y."/>
            <person name="Brillet L."/>
            <person name="Cabello-Hurtado F."/>
            <person name="Capella-Gutierrez S."/>
            <person name="Charrier B."/>
            <person name="Cladiere L."/>
            <person name="Cock J.M."/>
            <person name="Coelho S.M."/>
            <person name="Colleoni C."/>
            <person name="Czjzek M."/>
            <person name="Da Silva C."/>
            <person name="Delage L."/>
            <person name="Denoeud F."/>
            <person name="Deschamps P."/>
            <person name="Dittami S.M."/>
            <person name="Gabaldon T."/>
            <person name="Gachon C.M."/>
            <person name="Groisillier A."/>
            <person name="Herve C."/>
            <person name="Jabbari K."/>
            <person name="Katinka M."/>
            <person name="Kloareg B."/>
            <person name="Kowalczyk N."/>
            <person name="Labadie K."/>
            <person name="Leblanc C."/>
            <person name="Lopez P.J."/>
            <person name="McLachlan D.H."/>
            <person name="Meslet-Cladiere L."/>
            <person name="Moustafa A."/>
            <person name="Nehr Z."/>
            <person name="Nyvall Collen P."/>
            <person name="Panaud O."/>
            <person name="Partensky F."/>
            <person name="Poulain J."/>
            <person name="Rensing S.A."/>
            <person name="Rousvoal S."/>
            <person name="Samson G."/>
            <person name="Symeonidi A."/>
            <person name="Weissenbach J."/>
            <person name="Zambounis A."/>
            <person name="Wincker P."/>
            <person name="Boyen C."/>
        </authorList>
    </citation>
    <scope>NUCLEOTIDE SEQUENCE [LARGE SCALE GENOMIC DNA]</scope>
    <source>
        <strain evidence="9">cv. Stackhouse</strain>
    </source>
</reference>
<dbReference type="PhylomeDB" id="R7QNS6"/>
<keyword evidence="3 7" id="KW-0592">Phosphate transport</keyword>
<dbReference type="Gramene" id="CDF40152">
    <property type="protein sequence ID" value="CDF40152"/>
    <property type="gene ID" value="CHC_T00007015001"/>
</dbReference>
<feature type="transmembrane region" description="Helical" evidence="7">
    <location>
        <begin position="93"/>
        <end position="116"/>
    </location>
</feature>
<dbReference type="GeneID" id="17318160"/>
<dbReference type="Pfam" id="PF01384">
    <property type="entry name" value="PHO4"/>
    <property type="match status" value="1"/>
</dbReference>
<accession>R7QNS6</accession>
<dbReference type="KEGG" id="ccp:CHC_T00007015001"/>
<comment type="similarity">
    <text evidence="7">Belongs to the inorganic phosphate transporter (PiT) (TC 2.A.20) family.</text>
</comment>
<sequence>MEFAGAVLFGSTVTKTISSGVVAVGAAALTAPLSYMLGMLAVLVGCTAWMVIATNFGLPVSSTHSVVGALIGLAIVSGWGINDAAVQRIVASWFLSPLIGAVVATSLYKLISITIINAKRPAAATRKFLPILAGAASFILTLFVLGKGARFAALTPDHVLYIALALSLACAGISGALATAVHSKQYIPNKFGVNTDGTLAPQSPSSGSGAGAGGGGSGGPGAGMVGGQLSVVEQQEDVERIFKVLQVVTACLLSFSHGSNDVSNAIGPFAAMYSMWVNNGRIGSMVSIPMWVLVLGGLGISTGLALFGRPVMETVGTKITKLRPTMGFSVELSTAMTVLIASELGLPVSTTHTLIGCIVAIGISNGDRKAINNKVLMSIAASWGITLPVSALVTIVFYLLLRPFLPVVPALL</sequence>
<feature type="transmembrane region" description="Helical" evidence="7">
    <location>
        <begin position="344"/>
        <end position="363"/>
    </location>
</feature>
<evidence type="ECO:0000256" key="4">
    <source>
        <dbReference type="ARBA" id="ARBA00022692"/>
    </source>
</evidence>
<dbReference type="GO" id="GO:0016020">
    <property type="term" value="C:membrane"/>
    <property type="evidence" value="ECO:0007669"/>
    <property type="project" value="UniProtKB-SubCell"/>
</dbReference>
<comment type="subcellular location">
    <subcellularLocation>
        <location evidence="1 7">Membrane</location>
        <topology evidence="1 7">Multi-pass membrane protein</topology>
    </subcellularLocation>
</comment>
<dbReference type="EMBL" id="HG002134">
    <property type="protein sequence ID" value="CDF40152.1"/>
    <property type="molecule type" value="Genomic_DNA"/>
</dbReference>
<dbReference type="OMA" id="ITWVGYK"/>
<dbReference type="PANTHER" id="PTHR11101">
    <property type="entry name" value="PHOSPHATE TRANSPORTER"/>
    <property type="match status" value="1"/>
</dbReference>
<dbReference type="OrthoDB" id="3492at2759"/>
<evidence type="ECO:0000313" key="9">
    <source>
        <dbReference type="Proteomes" id="UP000012073"/>
    </source>
</evidence>
<evidence type="ECO:0000256" key="6">
    <source>
        <dbReference type="ARBA" id="ARBA00023136"/>
    </source>
</evidence>
<dbReference type="PANTHER" id="PTHR11101:SF80">
    <property type="entry name" value="PHOSPHATE TRANSPORTER"/>
    <property type="match status" value="1"/>
</dbReference>
<feature type="transmembrane region" description="Helical" evidence="7">
    <location>
        <begin position="282"/>
        <end position="307"/>
    </location>
</feature>
<dbReference type="RefSeq" id="XP_005710446.1">
    <property type="nucleotide sequence ID" value="XM_005710389.1"/>
</dbReference>
<feature type="transmembrane region" description="Helical" evidence="7">
    <location>
        <begin position="375"/>
        <end position="401"/>
    </location>
</feature>
<keyword evidence="4 7" id="KW-0812">Transmembrane</keyword>
<evidence type="ECO:0000256" key="5">
    <source>
        <dbReference type="ARBA" id="ARBA00022989"/>
    </source>
</evidence>
<name>R7QNS6_CHOCR</name>
<keyword evidence="6 7" id="KW-0472">Membrane</keyword>
<organism evidence="8 9">
    <name type="scientific">Chondrus crispus</name>
    <name type="common">Carrageen Irish moss</name>
    <name type="synonym">Polymorpha crispa</name>
    <dbReference type="NCBI Taxonomy" id="2769"/>
    <lineage>
        <taxon>Eukaryota</taxon>
        <taxon>Rhodophyta</taxon>
        <taxon>Florideophyceae</taxon>
        <taxon>Rhodymeniophycidae</taxon>
        <taxon>Gigartinales</taxon>
        <taxon>Gigartinaceae</taxon>
        <taxon>Chondrus</taxon>
    </lineage>
</organism>
<feature type="transmembrane region" description="Helical" evidence="7">
    <location>
        <begin position="33"/>
        <end position="52"/>
    </location>
</feature>
<dbReference type="GO" id="GO:0005315">
    <property type="term" value="F:phosphate transmembrane transporter activity"/>
    <property type="evidence" value="ECO:0007669"/>
    <property type="project" value="InterPro"/>
</dbReference>
<evidence type="ECO:0000256" key="3">
    <source>
        <dbReference type="ARBA" id="ARBA00022592"/>
    </source>
</evidence>
<proteinExistence type="inferred from homology"/>
<keyword evidence="5 7" id="KW-1133">Transmembrane helix</keyword>
<keyword evidence="2 7" id="KW-0813">Transport</keyword>
<evidence type="ECO:0000313" key="8">
    <source>
        <dbReference type="EMBL" id="CDF40152.1"/>
    </source>
</evidence>
<keyword evidence="9" id="KW-1185">Reference proteome</keyword>
<dbReference type="GO" id="GO:0035435">
    <property type="term" value="P:phosphate ion transmembrane transport"/>
    <property type="evidence" value="ECO:0007669"/>
    <property type="project" value="TreeGrafter"/>
</dbReference>
<protein>
    <recommendedName>
        <fullName evidence="7">Phosphate transporter</fullName>
    </recommendedName>
</protein>
<evidence type="ECO:0000256" key="2">
    <source>
        <dbReference type="ARBA" id="ARBA00022448"/>
    </source>
</evidence>
<evidence type="ECO:0000256" key="1">
    <source>
        <dbReference type="ARBA" id="ARBA00004141"/>
    </source>
</evidence>
<feature type="transmembrane region" description="Helical" evidence="7">
    <location>
        <begin position="128"/>
        <end position="146"/>
    </location>
</feature>
<evidence type="ECO:0000256" key="7">
    <source>
        <dbReference type="RuleBase" id="RU363058"/>
    </source>
</evidence>
<dbReference type="Proteomes" id="UP000012073">
    <property type="component" value="Unassembled WGS sequence"/>
</dbReference>
<feature type="transmembrane region" description="Helical" evidence="7">
    <location>
        <begin position="158"/>
        <end position="181"/>
    </location>
</feature>
<comment type="function">
    <text evidence="7">Sodium-phosphate symporter.</text>
</comment>
<gene>
    <name evidence="8" type="ORF">CHC_T00007015001</name>
</gene>